<evidence type="ECO:0000313" key="2">
    <source>
        <dbReference type="Proteomes" id="UP000035720"/>
    </source>
</evidence>
<organism evidence="1 2">
    <name type="scientific">Nostocoides jenkinsii Ben 74</name>
    <dbReference type="NCBI Taxonomy" id="1193518"/>
    <lineage>
        <taxon>Bacteria</taxon>
        <taxon>Bacillati</taxon>
        <taxon>Actinomycetota</taxon>
        <taxon>Actinomycetes</taxon>
        <taxon>Micrococcales</taxon>
        <taxon>Intrasporangiaceae</taxon>
        <taxon>Nostocoides</taxon>
    </lineage>
</organism>
<gene>
    <name evidence="1" type="ORF">BN13_1850005</name>
</gene>
<dbReference type="EMBL" id="CAJC01000096">
    <property type="protein sequence ID" value="CCI52565.1"/>
    <property type="molecule type" value="Genomic_DNA"/>
</dbReference>
<reference evidence="1 2" key="1">
    <citation type="journal article" date="2013" name="ISME J.">
        <title>A metabolic model for members of the genus Tetrasphaera involved in enhanced biological phosphorus removal.</title>
        <authorList>
            <person name="Kristiansen R."/>
            <person name="Nguyen H.T.T."/>
            <person name="Saunders A.M."/>
            <person name="Nielsen J.L."/>
            <person name="Wimmer R."/>
            <person name="Le V.Q."/>
            <person name="McIlroy S.J."/>
            <person name="Petrovski S."/>
            <person name="Seviour R.J."/>
            <person name="Calteau A."/>
            <person name="Nielsen K.L."/>
            <person name="Nielsen P.H."/>
        </authorList>
    </citation>
    <scope>NUCLEOTIDE SEQUENCE [LARGE SCALE GENOMIC DNA]</scope>
    <source>
        <strain evidence="1 2">Ben 74</strain>
    </source>
</reference>
<comment type="caution">
    <text evidence="1">The sequence shown here is derived from an EMBL/GenBank/DDBJ whole genome shotgun (WGS) entry which is preliminary data.</text>
</comment>
<evidence type="ECO:0000313" key="1">
    <source>
        <dbReference type="EMBL" id="CCI52565.1"/>
    </source>
</evidence>
<dbReference type="Proteomes" id="UP000035720">
    <property type="component" value="Unassembled WGS sequence"/>
</dbReference>
<proteinExistence type="predicted"/>
<keyword evidence="2" id="KW-1185">Reference proteome</keyword>
<dbReference type="AlphaFoldDB" id="A0A077M9M6"/>
<sequence length="43" mass="5195">MDKPIDRDYARMMTEVRAASQDWHHTAMPTKRGLLYRLTHRTH</sequence>
<dbReference type="RefSeq" id="WP_268806976.1">
    <property type="nucleotide sequence ID" value="NZ_HF571038.1"/>
</dbReference>
<accession>A0A077M9M6</accession>
<name>A0A077M9M6_9MICO</name>
<protein>
    <submittedName>
        <fullName evidence="1">Uncharacterized protein</fullName>
    </submittedName>
</protein>